<evidence type="ECO:0000256" key="8">
    <source>
        <dbReference type="ARBA" id="ARBA00023128"/>
    </source>
</evidence>
<dbReference type="Proteomes" id="UP000717585">
    <property type="component" value="Unassembled WGS sequence"/>
</dbReference>
<evidence type="ECO:0000259" key="14">
    <source>
        <dbReference type="Pfam" id="PF08669"/>
    </source>
</evidence>
<dbReference type="Gene3D" id="3.30.70.1400">
    <property type="entry name" value="Aminomethyltransferase beta-barrel domains"/>
    <property type="match status" value="1"/>
</dbReference>
<comment type="catalytic activity">
    <reaction evidence="10 12">
        <text>N(6)-[(R)-S(8)-aminomethyldihydrolipoyl]-L-lysyl-[protein] + (6S)-5,6,7,8-tetrahydrofolate = N(6)-[(R)-dihydrolipoyl]-L-lysyl-[protein] + (6R)-5,10-methylene-5,6,7,8-tetrahydrofolate + NH4(+)</text>
        <dbReference type="Rhea" id="RHEA:16945"/>
        <dbReference type="Rhea" id="RHEA-COMP:10475"/>
        <dbReference type="Rhea" id="RHEA-COMP:10492"/>
        <dbReference type="ChEBI" id="CHEBI:15636"/>
        <dbReference type="ChEBI" id="CHEBI:28938"/>
        <dbReference type="ChEBI" id="CHEBI:57453"/>
        <dbReference type="ChEBI" id="CHEBI:83100"/>
        <dbReference type="ChEBI" id="CHEBI:83143"/>
        <dbReference type="EC" id="2.1.2.10"/>
    </reaction>
</comment>
<dbReference type="Gene3D" id="2.40.30.110">
    <property type="entry name" value="Aminomethyltransferase beta-barrel domains"/>
    <property type="match status" value="1"/>
</dbReference>
<evidence type="ECO:0000256" key="1">
    <source>
        <dbReference type="ARBA" id="ARBA00004173"/>
    </source>
</evidence>
<dbReference type="SUPFAM" id="SSF103025">
    <property type="entry name" value="Folate-binding domain"/>
    <property type="match status" value="1"/>
</dbReference>
<dbReference type="EC" id="2.1.2.10" evidence="4 12"/>
<organism evidence="15 16">
    <name type="scientific">Carpediemonas membranifera</name>
    <dbReference type="NCBI Taxonomy" id="201153"/>
    <lineage>
        <taxon>Eukaryota</taxon>
        <taxon>Metamonada</taxon>
        <taxon>Carpediemonas-like organisms</taxon>
        <taxon>Carpediemonas</taxon>
    </lineage>
</organism>
<dbReference type="Pfam" id="PF08669">
    <property type="entry name" value="GCV_T_C"/>
    <property type="match status" value="1"/>
</dbReference>
<dbReference type="OrthoDB" id="10263536at2759"/>
<dbReference type="FunFam" id="2.40.30.110:FF:000002">
    <property type="entry name" value="Aminomethyltransferase"/>
    <property type="match status" value="1"/>
</dbReference>
<dbReference type="AlphaFoldDB" id="A0A8J6AVL1"/>
<sequence length="404" mass="44745">MDRPRDSQKTTRDKTETHFVKWREYNMADISMKKTPLFNLHTRLGGEMVPFAGFAMPVKYDGVGIIESHLHCRNNASLFDVSHMGQVKLGGKDREKFLEKITVCDVTHMAPHQTKLSVMTTPEGTIIDDMMITRHDDHCFLVLNAACFAKDSAHIKNMIKQLGMDVTFDDISPDRALMAIQGPKAARSLQNIVKANLAQQPFMSQRSDEFKGEEILVSRCGYTGEDGFEVSVPNALAEDFAQSLLDQDGVAPCGLGARDSLRLEAGLCLYGNDIDTTTTPIEANLTWLITKRRRAEGGFIGDNVIIPQINDPKLVTRRRVGLCIKGAPAREHTPVFTTSGAPAGEITSGLFSPCLKKPISMGYIDVPHHKADTELLVEVRGRKQPAKVVKMPFVPTNYYRGATN</sequence>
<reference evidence="15" key="1">
    <citation type="submission" date="2021-05" db="EMBL/GenBank/DDBJ databases">
        <title>A free-living protist that lacks canonical eukaryotic 1 DNA replication and segregation systems.</title>
        <authorList>
            <person name="Salas-Leiva D.E."/>
            <person name="Tromer E.C."/>
            <person name="Curtis B.A."/>
            <person name="Jerlstrom-Hultqvist J."/>
            <person name="Kolisko M."/>
            <person name="Yi Z."/>
            <person name="Salas-Leiva J.S."/>
            <person name="Gallot-Lavallee L."/>
            <person name="Kops G.J.P.L."/>
            <person name="Archibald J.M."/>
            <person name="Simpson A.G.B."/>
            <person name="Roger A.J."/>
        </authorList>
    </citation>
    <scope>NUCLEOTIDE SEQUENCE</scope>
    <source>
        <strain evidence="15">BICM</strain>
    </source>
</reference>
<dbReference type="FunFam" id="4.10.1250.10:FF:000002">
    <property type="entry name" value="Aminomethyltransferase"/>
    <property type="match status" value="1"/>
</dbReference>
<gene>
    <name evidence="15" type="ORF">J8273_4919</name>
</gene>
<accession>A0A8J6AVL1</accession>
<evidence type="ECO:0000256" key="3">
    <source>
        <dbReference type="ARBA" id="ARBA00011690"/>
    </source>
</evidence>
<dbReference type="GO" id="GO:0005960">
    <property type="term" value="C:glycine cleavage complex"/>
    <property type="evidence" value="ECO:0007669"/>
    <property type="project" value="InterPro"/>
</dbReference>
<dbReference type="Pfam" id="PF01571">
    <property type="entry name" value="GCV_T"/>
    <property type="match status" value="1"/>
</dbReference>
<comment type="caution">
    <text evidence="15">The sequence shown here is derived from an EMBL/GenBank/DDBJ whole genome shotgun (WGS) entry which is preliminary data.</text>
</comment>
<evidence type="ECO:0000256" key="12">
    <source>
        <dbReference type="RuleBase" id="RU003981"/>
    </source>
</evidence>
<evidence type="ECO:0000256" key="2">
    <source>
        <dbReference type="ARBA" id="ARBA00008609"/>
    </source>
</evidence>
<dbReference type="NCBIfam" id="TIGR00528">
    <property type="entry name" value="gcvT"/>
    <property type="match status" value="1"/>
</dbReference>
<dbReference type="InterPro" id="IPR006223">
    <property type="entry name" value="GcvT"/>
</dbReference>
<dbReference type="SUPFAM" id="SSF101790">
    <property type="entry name" value="Aminomethyltransferase beta-barrel domain"/>
    <property type="match status" value="1"/>
</dbReference>
<feature type="domain" description="GCVT N-terminal" evidence="13">
    <location>
        <begin position="38"/>
        <end position="291"/>
    </location>
</feature>
<dbReference type="PANTHER" id="PTHR43757:SF2">
    <property type="entry name" value="AMINOMETHYLTRANSFERASE, MITOCHONDRIAL"/>
    <property type="match status" value="1"/>
</dbReference>
<keyword evidence="6 12" id="KW-0808">Transferase</keyword>
<dbReference type="NCBIfam" id="NF001567">
    <property type="entry name" value="PRK00389.1"/>
    <property type="match status" value="1"/>
</dbReference>
<dbReference type="InterPro" id="IPR028896">
    <property type="entry name" value="GcvT/YgfZ/DmdA"/>
</dbReference>
<comment type="subcellular location">
    <subcellularLocation>
        <location evidence="1 12">Mitochondrion</location>
    </subcellularLocation>
</comment>
<evidence type="ECO:0000256" key="7">
    <source>
        <dbReference type="ARBA" id="ARBA00022946"/>
    </source>
</evidence>
<comment type="similarity">
    <text evidence="2 12">Belongs to the GcvT family.</text>
</comment>
<dbReference type="Gene3D" id="4.10.1250.10">
    <property type="entry name" value="Aminomethyltransferase fragment"/>
    <property type="match status" value="1"/>
</dbReference>
<evidence type="ECO:0000256" key="4">
    <source>
        <dbReference type="ARBA" id="ARBA00012616"/>
    </source>
</evidence>
<dbReference type="GO" id="GO:0006546">
    <property type="term" value="P:glycine catabolic process"/>
    <property type="evidence" value="ECO:0007669"/>
    <property type="project" value="InterPro"/>
</dbReference>
<evidence type="ECO:0000313" key="15">
    <source>
        <dbReference type="EMBL" id="KAG9393620.1"/>
    </source>
</evidence>
<evidence type="ECO:0000256" key="11">
    <source>
        <dbReference type="PIRSR" id="PIRSR006487-1"/>
    </source>
</evidence>
<keyword evidence="16" id="KW-1185">Reference proteome</keyword>
<evidence type="ECO:0000256" key="5">
    <source>
        <dbReference type="ARBA" id="ARBA00022576"/>
    </source>
</evidence>
<dbReference type="PANTHER" id="PTHR43757">
    <property type="entry name" value="AMINOMETHYLTRANSFERASE"/>
    <property type="match status" value="1"/>
</dbReference>
<evidence type="ECO:0000256" key="6">
    <source>
        <dbReference type="ARBA" id="ARBA00022679"/>
    </source>
</evidence>
<feature type="binding site" evidence="11">
    <location>
        <position position="229"/>
    </location>
    <ligand>
        <name>substrate</name>
    </ligand>
</feature>
<dbReference type="GO" id="GO:0004047">
    <property type="term" value="F:aminomethyltransferase activity"/>
    <property type="evidence" value="ECO:0007669"/>
    <property type="project" value="UniProtKB-EC"/>
</dbReference>
<dbReference type="InterPro" id="IPR006222">
    <property type="entry name" value="GCVT_N"/>
</dbReference>
<evidence type="ECO:0000259" key="13">
    <source>
        <dbReference type="Pfam" id="PF01571"/>
    </source>
</evidence>
<name>A0A8J6AVL1_9EUKA</name>
<dbReference type="InterPro" id="IPR013977">
    <property type="entry name" value="GcvT_C"/>
</dbReference>
<dbReference type="InterPro" id="IPR027266">
    <property type="entry name" value="TrmE/GcvT-like"/>
</dbReference>
<evidence type="ECO:0000313" key="16">
    <source>
        <dbReference type="Proteomes" id="UP000717585"/>
    </source>
</evidence>
<proteinExistence type="inferred from homology"/>
<evidence type="ECO:0000256" key="10">
    <source>
        <dbReference type="ARBA" id="ARBA00047665"/>
    </source>
</evidence>
<comment type="subunit">
    <text evidence="3 12">The glycine cleavage system is composed of four proteins: P, T, L and H.</text>
</comment>
<keyword evidence="7 12" id="KW-0809">Transit peptide</keyword>
<feature type="domain" description="Aminomethyltransferase C-terminal" evidence="14">
    <location>
        <begin position="317"/>
        <end position="394"/>
    </location>
</feature>
<dbReference type="Gene3D" id="3.30.1360.120">
    <property type="entry name" value="Probable tRNA modification gtpase trme, domain 1"/>
    <property type="match status" value="1"/>
</dbReference>
<keyword evidence="8 12" id="KW-0496">Mitochondrion</keyword>
<dbReference type="FunFam" id="3.30.70.1400:FF:000001">
    <property type="entry name" value="Aminomethyltransferase"/>
    <property type="match status" value="1"/>
</dbReference>
<dbReference type="EMBL" id="JAHDYR010000022">
    <property type="protein sequence ID" value="KAG9393620.1"/>
    <property type="molecule type" value="Genomic_DNA"/>
</dbReference>
<evidence type="ECO:0000256" key="9">
    <source>
        <dbReference type="ARBA" id="ARBA00031395"/>
    </source>
</evidence>
<dbReference type="PIRSF" id="PIRSF006487">
    <property type="entry name" value="GcvT"/>
    <property type="match status" value="1"/>
</dbReference>
<dbReference type="InterPro" id="IPR029043">
    <property type="entry name" value="GcvT/YgfZ_C"/>
</dbReference>
<dbReference type="GO" id="GO:0008483">
    <property type="term" value="F:transaminase activity"/>
    <property type="evidence" value="ECO:0007669"/>
    <property type="project" value="UniProtKB-KW"/>
</dbReference>
<dbReference type="GO" id="GO:0005739">
    <property type="term" value="C:mitochondrion"/>
    <property type="evidence" value="ECO:0007669"/>
    <property type="project" value="UniProtKB-SubCell"/>
</dbReference>
<keyword evidence="5 12" id="KW-0032">Aminotransferase</keyword>
<protein>
    <recommendedName>
        <fullName evidence="4 12">Aminomethyltransferase</fullName>
        <ecNumber evidence="4 12">2.1.2.10</ecNumber>
    </recommendedName>
    <alternativeName>
        <fullName evidence="9 12">Glycine cleavage system T protein</fullName>
    </alternativeName>
</protein>
<comment type="function">
    <text evidence="12">The glycine cleavage system catalyzes the degradation of glycine.</text>
</comment>